<dbReference type="InterPro" id="IPR023081">
    <property type="entry name" value="Cell_div_FtsB"/>
</dbReference>
<feature type="topological domain" description="Cytoplasmic" evidence="7">
    <location>
        <begin position="1"/>
        <end position="4"/>
    </location>
</feature>
<dbReference type="GO" id="GO:0005886">
    <property type="term" value="C:plasma membrane"/>
    <property type="evidence" value="ECO:0007669"/>
    <property type="project" value="UniProtKB-SubCell"/>
</dbReference>
<accession>A0A451BK64</accession>
<dbReference type="EMBL" id="CAADFU010000020">
    <property type="protein sequence ID" value="VFK42852.1"/>
    <property type="molecule type" value="Genomic_DNA"/>
</dbReference>
<keyword evidence="1 7" id="KW-1003">Cell membrane</keyword>
<reference evidence="10" key="1">
    <citation type="submission" date="2019-02" db="EMBL/GenBank/DDBJ databases">
        <authorList>
            <person name="Gruber-Vodicka R. H."/>
            <person name="Seah K. B. B."/>
        </authorList>
    </citation>
    <scope>NUCLEOTIDE SEQUENCE</scope>
    <source>
        <strain evidence="10">BECK_S127</strain>
        <strain evidence="9">BECK_S1320</strain>
        <strain evidence="8">BECK_S1321</strain>
    </source>
</reference>
<keyword evidence="2 7" id="KW-0132">Cell division</keyword>
<keyword evidence="3 7" id="KW-0812">Transmembrane</keyword>
<dbReference type="PANTHER" id="PTHR37485">
    <property type="entry name" value="CELL DIVISION PROTEIN FTSB"/>
    <property type="match status" value="1"/>
</dbReference>
<dbReference type="InterPro" id="IPR007060">
    <property type="entry name" value="FtsL/DivIC"/>
</dbReference>
<organism evidence="10">
    <name type="scientific">Candidatus Kentrum sp. SD</name>
    <dbReference type="NCBI Taxonomy" id="2126332"/>
    <lineage>
        <taxon>Bacteria</taxon>
        <taxon>Pseudomonadati</taxon>
        <taxon>Pseudomonadota</taxon>
        <taxon>Gammaproteobacteria</taxon>
        <taxon>Candidatus Kentrum</taxon>
    </lineage>
</organism>
<dbReference type="EMBL" id="CAADFR010000021">
    <property type="protein sequence ID" value="VFK38118.1"/>
    <property type="molecule type" value="Genomic_DNA"/>
</dbReference>
<comment type="subunit">
    <text evidence="7">Part of a complex composed of FtsB, FtsL and FtsQ.</text>
</comment>
<evidence type="ECO:0000313" key="8">
    <source>
        <dbReference type="EMBL" id="VFK38118.1"/>
    </source>
</evidence>
<evidence type="ECO:0000313" key="9">
    <source>
        <dbReference type="EMBL" id="VFK42852.1"/>
    </source>
</evidence>
<keyword evidence="7" id="KW-0175">Coiled coil</keyword>
<protein>
    <recommendedName>
        <fullName evidence="7">Cell division protein FtsB</fullName>
    </recommendedName>
</protein>
<evidence type="ECO:0000256" key="6">
    <source>
        <dbReference type="ARBA" id="ARBA00023306"/>
    </source>
</evidence>
<comment type="similarity">
    <text evidence="7">Belongs to the FtsB family.</text>
</comment>
<evidence type="ECO:0000256" key="5">
    <source>
        <dbReference type="ARBA" id="ARBA00023136"/>
    </source>
</evidence>
<feature type="coiled-coil region" evidence="7">
    <location>
        <begin position="30"/>
        <end position="57"/>
    </location>
</feature>
<evidence type="ECO:0000256" key="4">
    <source>
        <dbReference type="ARBA" id="ARBA00022989"/>
    </source>
</evidence>
<comment type="function">
    <text evidence="7">Essential cell division protein. May link together the upstream cell division proteins, which are predominantly cytoplasmic, with the downstream cell division proteins, which are predominantly periplasmic.</text>
</comment>
<evidence type="ECO:0000256" key="2">
    <source>
        <dbReference type="ARBA" id="ARBA00022618"/>
    </source>
</evidence>
<dbReference type="HAMAP" id="MF_00599">
    <property type="entry name" value="FtsB"/>
    <property type="match status" value="1"/>
</dbReference>
<keyword evidence="7" id="KW-0997">Cell inner membrane</keyword>
<dbReference type="AlphaFoldDB" id="A0A451BK64"/>
<keyword evidence="5 7" id="KW-0472">Membrane</keyword>
<sequence length="91" mass="10892">MVKKIVAVMLLVLFGLHYKFWSDKDGIPQYWRLKEAIALQEEENLKLRERNDRLLSDVRNLKEGLVSIETRARRDLGMVREGETFYQFVDY</sequence>
<evidence type="ECO:0000256" key="1">
    <source>
        <dbReference type="ARBA" id="ARBA00022475"/>
    </source>
</evidence>
<evidence type="ECO:0000313" key="10">
    <source>
        <dbReference type="EMBL" id="VFK78663.1"/>
    </source>
</evidence>
<keyword evidence="6 7" id="KW-0131">Cell cycle</keyword>
<gene>
    <name evidence="7" type="primary">ftsB</name>
    <name evidence="10" type="ORF">BECKSD772D_GA0070982_102116</name>
    <name evidence="9" type="ORF">BECKSD772E_GA0070983_102023</name>
    <name evidence="8" type="ORF">BECKSD772F_GA0070984_102123</name>
</gene>
<evidence type="ECO:0000256" key="7">
    <source>
        <dbReference type="HAMAP-Rule" id="MF_00599"/>
    </source>
</evidence>
<comment type="subcellular location">
    <subcellularLocation>
        <location evidence="7">Cell inner membrane</location>
        <topology evidence="7">Single-pass type II membrane protein</topology>
    </subcellularLocation>
    <text evidence="7">Localizes to the division septum.</text>
</comment>
<dbReference type="GO" id="GO:0032153">
    <property type="term" value="C:cell division site"/>
    <property type="evidence" value="ECO:0007669"/>
    <property type="project" value="UniProtKB-UniRule"/>
</dbReference>
<keyword evidence="4 7" id="KW-1133">Transmembrane helix</keyword>
<feature type="topological domain" description="Periplasmic" evidence="7">
    <location>
        <begin position="23"/>
        <end position="91"/>
    </location>
</feature>
<dbReference type="EMBL" id="CAADHB010000021">
    <property type="protein sequence ID" value="VFK78663.1"/>
    <property type="molecule type" value="Genomic_DNA"/>
</dbReference>
<evidence type="ECO:0000256" key="3">
    <source>
        <dbReference type="ARBA" id="ARBA00022692"/>
    </source>
</evidence>
<dbReference type="GO" id="GO:0043093">
    <property type="term" value="P:FtsZ-dependent cytokinesis"/>
    <property type="evidence" value="ECO:0007669"/>
    <property type="project" value="UniProtKB-UniRule"/>
</dbReference>
<name>A0A451BK64_9GAMM</name>
<dbReference type="Pfam" id="PF04977">
    <property type="entry name" value="DivIC"/>
    <property type="match status" value="1"/>
</dbReference>
<dbReference type="PANTHER" id="PTHR37485:SF1">
    <property type="entry name" value="CELL DIVISION PROTEIN FTSB"/>
    <property type="match status" value="1"/>
</dbReference>
<dbReference type="GO" id="GO:0030428">
    <property type="term" value="C:cell septum"/>
    <property type="evidence" value="ECO:0007669"/>
    <property type="project" value="TreeGrafter"/>
</dbReference>
<proteinExistence type="inferred from homology"/>